<dbReference type="EMBL" id="CP017111">
    <property type="protein sequence ID" value="AOO64777.1"/>
    <property type="molecule type" value="Genomic_DNA"/>
</dbReference>
<dbReference type="Pfam" id="PF12802">
    <property type="entry name" value="MarR_2"/>
    <property type="match status" value="1"/>
</dbReference>
<dbReference type="PANTHER" id="PTHR42756:SF1">
    <property type="entry name" value="TRANSCRIPTIONAL REPRESSOR OF EMRAB OPERON"/>
    <property type="match status" value="1"/>
</dbReference>
<evidence type="ECO:0000256" key="2">
    <source>
        <dbReference type="ARBA" id="ARBA00023125"/>
    </source>
</evidence>
<dbReference type="GO" id="GO:0003700">
    <property type="term" value="F:DNA-binding transcription factor activity"/>
    <property type="evidence" value="ECO:0007669"/>
    <property type="project" value="InterPro"/>
</dbReference>
<protein>
    <submittedName>
        <fullName evidence="5">Putative MarR-type transcriptional regulator</fullName>
    </submittedName>
</protein>
<dbReference type="PROSITE" id="PS50995">
    <property type="entry name" value="HTH_MARR_2"/>
    <property type="match status" value="1"/>
</dbReference>
<dbReference type="STRING" id="1193502.SHALO_0996"/>
<gene>
    <name evidence="5" type="ORF">SHALO_0996</name>
</gene>
<evidence type="ECO:0000313" key="5">
    <source>
        <dbReference type="EMBL" id="AOO64777.1"/>
    </source>
</evidence>
<feature type="domain" description="HTH marR-type" evidence="4">
    <location>
        <begin position="1"/>
        <end position="141"/>
    </location>
</feature>
<dbReference type="PANTHER" id="PTHR42756">
    <property type="entry name" value="TRANSCRIPTIONAL REGULATOR, MARR"/>
    <property type="match status" value="1"/>
</dbReference>
<dbReference type="PATRIC" id="fig|1193502.14.peg.1005"/>
<proteinExistence type="predicted"/>
<name>A0A1D7TIG4_9BACT</name>
<dbReference type="AlphaFoldDB" id="A0A1D7TIG4"/>
<dbReference type="PRINTS" id="PR00598">
    <property type="entry name" value="HTHMARR"/>
</dbReference>
<dbReference type="InterPro" id="IPR036388">
    <property type="entry name" value="WH-like_DNA-bd_sf"/>
</dbReference>
<keyword evidence="1" id="KW-0805">Transcription regulation</keyword>
<evidence type="ECO:0000256" key="1">
    <source>
        <dbReference type="ARBA" id="ARBA00023015"/>
    </source>
</evidence>
<dbReference type="SMART" id="SM00347">
    <property type="entry name" value="HTH_MARR"/>
    <property type="match status" value="1"/>
</dbReference>
<dbReference type="InterPro" id="IPR036390">
    <property type="entry name" value="WH_DNA-bd_sf"/>
</dbReference>
<accession>A0A1D7TIG4</accession>
<sequence length="144" mass="16511">MLLMKPRITIARISRISDKAHRFIIQELEKRGIYGIVPSHGGILSFLYSHENITMKELAEKIHRSKPTITVLVDKLVVLGYVLKEKSDTDSRVTYIRLTEQGKAFEKDFQEISQSLNTKIFQGISEAEMNVVDPILEKIMHNLS</sequence>
<dbReference type="Proteomes" id="UP000094609">
    <property type="component" value="Chromosome"/>
</dbReference>
<evidence type="ECO:0000256" key="3">
    <source>
        <dbReference type="ARBA" id="ARBA00023163"/>
    </source>
</evidence>
<dbReference type="KEGG" id="shal:SHALO_0996"/>
<organism evidence="5 6">
    <name type="scientific">Sulfurospirillum halorespirans DSM 13726</name>
    <dbReference type="NCBI Taxonomy" id="1193502"/>
    <lineage>
        <taxon>Bacteria</taxon>
        <taxon>Pseudomonadati</taxon>
        <taxon>Campylobacterota</taxon>
        <taxon>Epsilonproteobacteria</taxon>
        <taxon>Campylobacterales</taxon>
        <taxon>Sulfurospirillaceae</taxon>
        <taxon>Sulfurospirillum</taxon>
    </lineage>
</organism>
<keyword evidence="2" id="KW-0238">DNA-binding</keyword>
<keyword evidence="6" id="KW-1185">Reference proteome</keyword>
<evidence type="ECO:0000259" key="4">
    <source>
        <dbReference type="PROSITE" id="PS50995"/>
    </source>
</evidence>
<dbReference type="InterPro" id="IPR000835">
    <property type="entry name" value="HTH_MarR-typ"/>
</dbReference>
<dbReference type="SUPFAM" id="SSF46785">
    <property type="entry name" value="Winged helix' DNA-binding domain"/>
    <property type="match status" value="1"/>
</dbReference>
<dbReference type="Gene3D" id="1.10.10.10">
    <property type="entry name" value="Winged helix-like DNA-binding domain superfamily/Winged helix DNA-binding domain"/>
    <property type="match status" value="1"/>
</dbReference>
<evidence type="ECO:0000313" key="6">
    <source>
        <dbReference type="Proteomes" id="UP000094609"/>
    </source>
</evidence>
<reference evidence="6" key="1">
    <citation type="submission" date="2016-08" db="EMBL/GenBank/DDBJ databases">
        <title>Complete genome sequence of the organohalide-respiring Epsilonproteobacterium Sulfurospirillum halorespirans.</title>
        <authorList>
            <person name="Goris T."/>
            <person name="Zimmermann J."/>
            <person name="Schenz B."/>
            <person name="Lemos M."/>
            <person name="Hackermueller J."/>
            <person name="Diekert G."/>
        </authorList>
    </citation>
    <scope>NUCLEOTIDE SEQUENCE [LARGE SCALE GENOMIC DNA]</scope>
    <source>
        <strain>DSM 13726</strain>
        <strain evidence="6">PCE-M2</strain>
    </source>
</reference>
<dbReference type="GO" id="GO:0003677">
    <property type="term" value="F:DNA binding"/>
    <property type="evidence" value="ECO:0007669"/>
    <property type="project" value="UniProtKB-KW"/>
</dbReference>
<keyword evidence="3" id="KW-0804">Transcription</keyword>